<keyword evidence="11" id="KW-1185">Reference proteome</keyword>
<comment type="function">
    <text evidence="9">Mediates sugar transport across membranes.</text>
</comment>
<dbReference type="EMBL" id="JADBJN010000004">
    <property type="protein sequence ID" value="KAG5667096.1"/>
    <property type="molecule type" value="Genomic_DNA"/>
</dbReference>
<evidence type="ECO:0000256" key="1">
    <source>
        <dbReference type="ARBA" id="ARBA00004127"/>
    </source>
</evidence>
<keyword evidence="7 9" id="KW-1133">Transmembrane helix</keyword>
<evidence type="ECO:0000256" key="7">
    <source>
        <dbReference type="ARBA" id="ARBA00022989"/>
    </source>
</evidence>
<evidence type="ECO:0000256" key="4">
    <source>
        <dbReference type="ARBA" id="ARBA00022597"/>
    </source>
</evidence>
<keyword evidence="6" id="KW-0677">Repeat</keyword>
<reference evidence="10" key="1">
    <citation type="submission" date="2021-03" db="EMBL/GenBank/DDBJ databases">
        <title>Chromosome level genome of the anhydrobiotic midge Polypedilum vanderplanki.</title>
        <authorList>
            <person name="Yoshida Y."/>
            <person name="Kikawada T."/>
            <person name="Gusev O."/>
        </authorList>
    </citation>
    <scope>NUCLEOTIDE SEQUENCE</scope>
    <source>
        <strain evidence="10">NIAS01</strain>
        <tissue evidence="10">Whole body or cell culture</tissue>
    </source>
</reference>
<evidence type="ECO:0000256" key="5">
    <source>
        <dbReference type="ARBA" id="ARBA00022692"/>
    </source>
</evidence>
<feature type="transmembrane region" description="Helical" evidence="9">
    <location>
        <begin position="106"/>
        <end position="123"/>
    </location>
</feature>
<proteinExistence type="inferred from homology"/>
<feature type="transmembrane region" description="Helical" evidence="9">
    <location>
        <begin position="74"/>
        <end position="94"/>
    </location>
</feature>
<dbReference type="PANTHER" id="PTHR10791">
    <property type="entry name" value="RAG1-ACTIVATING PROTEIN 1"/>
    <property type="match status" value="1"/>
</dbReference>
<dbReference type="Proteomes" id="UP001107558">
    <property type="component" value="Chromosome 4"/>
</dbReference>
<evidence type="ECO:0000313" key="11">
    <source>
        <dbReference type="Proteomes" id="UP001107558"/>
    </source>
</evidence>
<feature type="transmembrane region" description="Helical" evidence="9">
    <location>
        <begin position="164"/>
        <end position="185"/>
    </location>
</feature>
<feature type="transmembrane region" description="Helical" evidence="9">
    <location>
        <begin position="191"/>
        <end position="212"/>
    </location>
</feature>
<evidence type="ECO:0000256" key="3">
    <source>
        <dbReference type="ARBA" id="ARBA00022448"/>
    </source>
</evidence>
<accession>A0A9J6BC09</accession>
<dbReference type="InterPro" id="IPR004316">
    <property type="entry name" value="SWEET_rpt"/>
</dbReference>
<sequence length="224" mass="25402">MEELSKILQPYKEIVSQSAQWLTIAQMLSPLLVLNDMRKSKSTKGMPIYMFAFFLVVSILGIRFGQLLNDDATYNANLVGVALSIVSVSTHYFYSTPEEKSTTTKVLFYGVIYTTAVLLYSKYEDPEKVPHRFGLIFTSMFYIFIIFPILDIRKAIKEKCTQHFPFAMIISGTAVGLSWALHGIIIQSGVIVVQNAFLLAINFVQLSMFLIYPSEPVKEDKKKK</sequence>
<dbReference type="OrthoDB" id="409725at2759"/>
<evidence type="ECO:0000256" key="6">
    <source>
        <dbReference type="ARBA" id="ARBA00022737"/>
    </source>
</evidence>
<keyword evidence="5 9" id="KW-0812">Transmembrane</keyword>
<feature type="transmembrane region" description="Helical" evidence="9">
    <location>
        <begin position="135"/>
        <end position="152"/>
    </location>
</feature>
<evidence type="ECO:0000256" key="8">
    <source>
        <dbReference type="ARBA" id="ARBA00023136"/>
    </source>
</evidence>
<dbReference type="GO" id="GO:0012505">
    <property type="term" value="C:endomembrane system"/>
    <property type="evidence" value="ECO:0007669"/>
    <property type="project" value="UniProtKB-SubCell"/>
</dbReference>
<evidence type="ECO:0000256" key="2">
    <source>
        <dbReference type="ARBA" id="ARBA00007809"/>
    </source>
</evidence>
<comment type="subcellular location">
    <subcellularLocation>
        <location evidence="1">Endomembrane system</location>
        <topology evidence="1">Multi-pass membrane protein</topology>
    </subcellularLocation>
</comment>
<dbReference type="GO" id="GO:0016020">
    <property type="term" value="C:membrane"/>
    <property type="evidence" value="ECO:0007669"/>
    <property type="project" value="InterPro"/>
</dbReference>
<dbReference type="AlphaFoldDB" id="A0A9J6BC09"/>
<comment type="caution">
    <text evidence="9">Lacks conserved residue(s) required for the propagation of feature annotation.</text>
</comment>
<comment type="caution">
    <text evidence="10">The sequence shown here is derived from an EMBL/GenBank/DDBJ whole genome shotgun (WGS) entry which is preliminary data.</text>
</comment>
<keyword evidence="3 9" id="KW-0813">Transport</keyword>
<evidence type="ECO:0000313" key="10">
    <source>
        <dbReference type="EMBL" id="KAG5667096.1"/>
    </source>
</evidence>
<name>A0A9J6BC09_POLVA</name>
<dbReference type="Pfam" id="PF03083">
    <property type="entry name" value="MtN3_slv"/>
    <property type="match status" value="2"/>
</dbReference>
<keyword evidence="8 9" id="KW-0472">Membrane</keyword>
<organism evidence="10 11">
    <name type="scientific">Polypedilum vanderplanki</name>
    <name type="common">Sleeping chironomid midge</name>
    <dbReference type="NCBI Taxonomy" id="319348"/>
    <lineage>
        <taxon>Eukaryota</taxon>
        <taxon>Metazoa</taxon>
        <taxon>Ecdysozoa</taxon>
        <taxon>Arthropoda</taxon>
        <taxon>Hexapoda</taxon>
        <taxon>Insecta</taxon>
        <taxon>Pterygota</taxon>
        <taxon>Neoptera</taxon>
        <taxon>Endopterygota</taxon>
        <taxon>Diptera</taxon>
        <taxon>Nematocera</taxon>
        <taxon>Chironomoidea</taxon>
        <taxon>Chironomidae</taxon>
        <taxon>Chironominae</taxon>
        <taxon>Polypedilum</taxon>
        <taxon>Polypedilum</taxon>
    </lineage>
</organism>
<dbReference type="GO" id="GO:0051119">
    <property type="term" value="F:sugar transmembrane transporter activity"/>
    <property type="evidence" value="ECO:0007669"/>
    <property type="project" value="InterPro"/>
</dbReference>
<dbReference type="Gene3D" id="1.20.1280.290">
    <property type="match status" value="2"/>
</dbReference>
<comment type="similarity">
    <text evidence="2 9">Belongs to the SWEET sugar transporter family.</text>
</comment>
<gene>
    <name evidence="10" type="ORF">PVAND_015095</name>
</gene>
<dbReference type="InterPro" id="IPR047664">
    <property type="entry name" value="SWEET"/>
</dbReference>
<protein>
    <recommendedName>
        <fullName evidence="9">Sugar transporter SWEET</fullName>
    </recommendedName>
</protein>
<feature type="transmembrane region" description="Helical" evidence="9">
    <location>
        <begin position="46"/>
        <end position="68"/>
    </location>
</feature>
<evidence type="ECO:0000256" key="9">
    <source>
        <dbReference type="RuleBase" id="RU910715"/>
    </source>
</evidence>
<keyword evidence="4 9" id="KW-0762">Sugar transport</keyword>
<dbReference type="PANTHER" id="PTHR10791:SF5">
    <property type="entry name" value="SUGAR TRANSPORTER SWEET"/>
    <property type="match status" value="1"/>
</dbReference>